<protein>
    <recommendedName>
        <fullName evidence="5">O-methyltransferase C-terminal domain-containing protein</fullName>
    </recommendedName>
</protein>
<evidence type="ECO:0000256" key="3">
    <source>
        <dbReference type="ARBA" id="ARBA00022691"/>
    </source>
</evidence>
<evidence type="ECO:0000256" key="4">
    <source>
        <dbReference type="SAM" id="MobiDB-lite"/>
    </source>
</evidence>
<keyword evidence="7" id="KW-1185">Reference proteome</keyword>
<dbReference type="InterPro" id="IPR029063">
    <property type="entry name" value="SAM-dependent_MTases_sf"/>
</dbReference>
<evidence type="ECO:0000313" key="6">
    <source>
        <dbReference type="EMBL" id="CAK5276538.1"/>
    </source>
</evidence>
<feature type="region of interest" description="Disordered" evidence="4">
    <location>
        <begin position="46"/>
        <end position="111"/>
    </location>
</feature>
<feature type="region of interest" description="Disordered" evidence="4">
    <location>
        <begin position="725"/>
        <end position="922"/>
    </location>
</feature>
<dbReference type="InterPro" id="IPR001077">
    <property type="entry name" value="COMT_C"/>
</dbReference>
<keyword evidence="3" id="KW-0949">S-adenosyl-L-methionine</keyword>
<feature type="region of interest" description="Disordered" evidence="4">
    <location>
        <begin position="947"/>
        <end position="987"/>
    </location>
</feature>
<dbReference type="EMBL" id="CAVNYO010000409">
    <property type="protein sequence ID" value="CAK5276538.1"/>
    <property type="molecule type" value="Genomic_DNA"/>
</dbReference>
<dbReference type="PROSITE" id="PS51683">
    <property type="entry name" value="SAM_OMT_II"/>
    <property type="match status" value="1"/>
</dbReference>
<dbReference type="GO" id="GO:0032259">
    <property type="term" value="P:methylation"/>
    <property type="evidence" value="ECO:0007669"/>
    <property type="project" value="UniProtKB-KW"/>
</dbReference>
<dbReference type="PANTHER" id="PTHR43712:SF2">
    <property type="entry name" value="O-METHYLTRANSFERASE CICE"/>
    <property type="match status" value="1"/>
</dbReference>
<dbReference type="InterPro" id="IPR036390">
    <property type="entry name" value="WH_DNA-bd_sf"/>
</dbReference>
<feature type="compositionally biased region" description="Polar residues" evidence="4">
    <location>
        <begin position="820"/>
        <end position="832"/>
    </location>
</feature>
<dbReference type="Proteomes" id="UP001295794">
    <property type="component" value="Unassembled WGS sequence"/>
</dbReference>
<evidence type="ECO:0000259" key="5">
    <source>
        <dbReference type="Pfam" id="PF00891"/>
    </source>
</evidence>
<dbReference type="Gene3D" id="3.40.50.150">
    <property type="entry name" value="Vaccinia Virus protein VP39"/>
    <property type="match status" value="1"/>
</dbReference>
<gene>
    <name evidence="6" type="ORF">MYCIT1_LOCUS24882</name>
</gene>
<name>A0AAD2HIH4_9AGAR</name>
<dbReference type="SUPFAM" id="SSF53335">
    <property type="entry name" value="S-adenosyl-L-methionine-dependent methyltransferases"/>
    <property type="match status" value="1"/>
</dbReference>
<feature type="compositionally biased region" description="Low complexity" evidence="4">
    <location>
        <begin position="757"/>
        <end position="776"/>
    </location>
</feature>
<dbReference type="Pfam" id="PF00891">
    <property type="entry name" value="Methyltransf_2"/>
    <property type="match status" value="1"/>
</dbReference>
<evidence type="ECO:0000313" key="7">
    <source>
        <dbReference type="Proteomes" id="UP001295794"/>
    </source>
</evidence>
<feature type="compositionally biased region" description="Acidic residues" evidence="4">
    <location>
        <begin position="48"/>
        <end position="57"/>
    </location>
</feature>
<evidence type="ECO:0000256" key="1">
    <source>
        <dbReference type="ARBA" id="ARBA00022603"/>
    </source>
</evidence>
<dbReference type="AlphaFoldDB" id="A0AAD2HIH4"/>
<organism evidence="6 7">
    <name type="scientific">Mycena citricolor</name>
    <dbReference type="NCBI Taxonomy" id="2018698"/>
    <lineage>
        <taxon>Eukaryota</taxon>
        <taxon>Fungi</taxon>
        <taxon>Dikarya</taxon>
        <taxon>Basidiomycota</taxon>
        <taxon>Agaricomycotina</taxon>
        <taxon>Agaricomycetes</taxon>
        <taxon>Agaricomycetidae</taxon>
        <taxon>Agaricales</taxon>
        <taxon>Marasmiineae</taxon>
        <taxon>Mycenaceae</taxon>
        <taxon>Mycena</taxon>
    </lineage>
</organism>
<proteinExistence type="predicted"/>
<keyword evidence="1" id="KW-0489">Methyltransferase</keyword>
<feature type="compositionally biased region" description="Polar residues" evidence="4">
    <location>
        <begin position="98"/>
        <end position="110"/>
    </location>
</feature>
<dbReference type="SUPFAM" id="SSF46785">
    <property type="entry name" value="Winged helix' DNA-binding domain"/>
    <property type="match status" value="1"/>
</dbReference>
<accession>A0AAD2HIH4</accession>
<feature type="region of interest" description="Disordered" evidence="4">
    <location>
        <begin position="379"/>
        <end position="413"/>
    </location>
</feature>
<feature type="compositionally biased region" description="Polar residues" evidence="4">
    <location>
        <begin position="786"/>
        <end position="813"/>
    </location>
</feature>
<feature type="compositionally biased region" description="Pro residues" evidence="4">
    <location>
        <begin position="834"/>
        <end position="849"/>
    </location>
</feature>
<feature type="compositionally biased region" description="Low complexity" evidence="4">
    <location>
        <begin position="875"/>
        <end position="886"/>
    </location>
</feature>
<comment type="caution">
    <text evidence="6">The sequence shown here is derived from an EMBL/GenBank/DDBJ whole genome shotgun (WGS) entry which is preliminary data.</text>
</comment>
<dbReference type="GO" id="GO:0008171">
    <property type="term" value="F:O-methyltransferase activity"/>
    <property type="evidence" value="ECO:0007669"/>
    <property type="project" value="InterPro"/>
</dbReference>
<dbReference type="Gene3D" id="1.10.10.10">
    <property type="entry name" value="Winged helix-like DNA-binding domain superfamily/Winged helix DNA-binding domain"/>
    <property type="match status" value="1"/>
</dbReference>
<sequence>MTFAELRALHEIVGNALDEIERVYVLAGRELAQGKSVTQVLAQRLAPDDQDDHEQEDTSGRVPEGPLPLNGHRKTASRVYASPPPSPGPGRPIRTPAPSLNTSPASTPDSYPNFPSLHKPYTPTSPSEQLTAHPLVAAACSRIVSASSQLAASVQHPFLSLCDASMGYNLPSCLRVFEGAHVAEILRDKEEGVKVEEIESAVGATDGRMAHILRLLATHHIVRETAPNVFATNRISSLIDTGKDLKDLLSHPERKYDGDGETSGIAAFVGMCTDELHKSSAYLMEAVLPGAQRVLPALSACRPTPSGTEGTGVGAGLNIAGESPTRAPFNLAFGCEGIGYFGWLEGEGLAGRPNPSASPPPPPPVPIAPLQHARMRLKSLSGHSRKSSVDVKALAQAQTTPAPSEPRPNPNSFRLERFGKAMAGTASWESPGSVFQGFDWGSLPRGSVVVDVGGGIGSTTMLLATAFAGADGEEKSDFEFVIQDRPFVVAMGEKAWRDKCPELLDSGAVRFQVHDFFTPQPITNAAVFFLRVVLHDWPDAFAQRILLRLREAATPDTKLVLGDFVLPLACVDDFNVADGRDVEGAENLTMMAPAPLLANLGKASANGYWMDLTMQVMFNGKERTLREIVALALSAGWQVVRVNRPPGWLFGHIVAVPVAVPIPAQRRARAGSGSAFFDSKPRDEKQSDPPLEILAERAGSRCGTPTFGSRLDLPFSSVADARAKLGSRRPWGARSPPPSIPLRGAAIPGKLMKKRPSPLTAAAPTAASSPSPSSTPQPGHDPRATILNSPVTRKIPSSSKNQKNQLLAPQSPISPRFTISRRSSLASLAQQHSPSPPPPVPPLLVPPTPLRSSNVASTATPPRPPKSALRHMPSSPVLKQKIQQQQPSPPSPVPSSRLPSLTRRASHAQLSPRSEQPRSPLLLGRSLGGAIDFGAIGRKLGYLNRGRETDAESSSVDSDGRNPPTSLLAEAATIEGAVGARIPSPYS</sequence>
<feature type="compositionally biased region" description="Polar residues" evidence="4">
    <location>
        <begin position="851"/>
        <end position="860"/>
    </location>
</feature>
<dbReference type="PANTHER" id="PTHR43712">
    <property type="entry name" value="PUTATIVE (AFU_ORTHOLOGUE AFUA_4G14580)-RELATED"/>
    <property type="match status" value="1"/>
</dbReference>
<evidence type="ECO:0000256" key="2">
    <source>
        <dbReference type="ARBA" id="ARBA00022679"/>
    </source>
</evidence>
<feature type="domain" description="O-methyltransferase C-terminal" evidence="5">
    <location>
        <begin position="445"/>
        <end position="567"/>
    </location>
</feature>
<dbReference type="InterPro" id="IPR016461">
    <property type="entry name" value="COMT-like"/>
</dbReference>
<dbReference type="InterPro" id="IPR036388">
    <property type="entry name" value="WH-like_DNA-bd_sf"/>
</dbReference>
<reference evidence="6" key="1">
    <citation type="submission" date="2023-11" db="EMBL/GenBank/DDBJ databases">
        <authorList>
            <person name="De Vega J J."/>
            <person name="De Vega J J."/>
        </authorList>
    </citation>
    <scope>NUCLEOTIDE SEQUENCE</scope>
</reference>
<keyword evidence="2" id="KW-0808">Transferase</keyword>